<sequence length="134" mass="15717">MCDDYLQFQNHLKDLRKMDDLIMNTLNTTVLTATFRSQGSDATKQCQKLGDEIASRATYRNELISACISRTNDSLSQNDLNENRRKALIFQRRQLQNERNVEEIVYTNTEKAFYERCRDYYTPSKNQLKVSSSK</sequence>
<evidence type="ECO:0000313" key="9">
    <source>
        <dbReference type="EMBL" id="CAF4440935.1"/>
    </source>
</evidence>
<dbReference type="OrthoDB" id="5593818at2759"/>
<dbReference type="EMBL" id="CAJNRF010010420">
    <property type="protein sequence ID" value="CAF2120753.1"/>
    <property type="molecule type" value="Genomic_DNA"/>
</dbReference>
<organism evidence="5 10">
    <name type="scientific">Rotaria magnacalcarata</name>
    <dbReference type="NCBI Taxonomy" id="392030"/>
    <lineage>
        <taxon>Eukaryota</taxon>
        <taxon>Metazoa</taxon>
        <taxon>Spiralia</taxon>
        <taxon>Gnathifera</taxon>
        <taxon>Rotifera</taxon>
        <taxon>Eurotatoria</taxon>
        <taxon>Bdelloidea</taxon>
        <taxon>Philodinida</taxon>
        <taxon>Philodinidae</taxon>
        <taxon>Rotaria</taxon>
    </lineage>
</organism>
<dbReference type="EMBL" id="CAJNRG010015331">
    <property type="protein sequence ID" value="CAF2164705.1"/>
    <property type="molecule type" value="Genomic_DNA"/>
</dbReference>
<dbReference type="AlphaFoldDB" id="A0A816B503"/>
<name>A0A816B503_9BILA</name>
<comment type="similarity">
    <text evidence="1">Belongs to the MIX23 family.</text>
</comment>
<dbReference type="PANTHER" id="PTHR31905:SF2">
    <property type="entry name" value="PROTEIN MIX23"/>
    <property type="match status" value="1"/>
</dbReference>
<evidence type="ECO:0000313" key="7">
    <source>
        <dbReference type="EMBL" id="CAF2164705.1"/>
    </source>
</evidence>
<dbReference type="Proteomes" id="UP000663856">
    <property type="component" value="Unassembled WGS sequence"/>
</dbReference>
<dbReference type="EMBL" id="CAJOBG010045028">
    <property type="protein sequence ID" value="CAF4440935.1"/>
    <property type="molecule type" value="Genomic_DNA"/>
</dbReference>
<evidence type="ECO:0000313" key="8">
    <source>
        <dbReference type="EMBL" id="CAF3799511.1"/>
    </source>
</evidence>
<dbReference type="EMBL" id="CAJNOW010000091">
    <property type="protein sequence ID" value="CAF1232594.1"/>
    <property type="molecule type" value="Genomic_DNA"/>
</dbReference>
<evidence type="ECO:0000313" key="10">
    <source>
        <dbReference type="Proteomes" id="UP000663855"/>
    </source>
</evidence>
<dbReference type="Pfam" id="PF09774">
    <property type="entry name" value="MIX23"/>
    <property type="match status" value="1"/>
</dbReference>
<evidence type="ECO:0000256" key="3">
    <source>
        <dbReference type="ARBA" id="ARBA00030733"/>
    </source>
</evidence>
<accession>A0A816B503</accession>
<evidence type="ECO:0000313" key="4">
    <source>
        <dbReference type="EMBL" id="CAF1232594.1"/>
    </source>
</evidence>
<dbReference type="Proteomes" id="UP000663866">
    <property type="component" value="Unassembled WGS sequence"/>
</dbReference>
<dbReference type="PANTHER" id="PTHR31905">
    <property type="entry name" value="COILED-COIL DOMAIN-CONTAINING PROTEIN 58"/>
    <property type="match status" value="1"/>
</dbReference>
<dbReference type="EMBL" id="CAJOBF010000331">
    <property type="protein sequence ID" value="CAF3799511.1"/>
    <property type="molecule type" value="Genomic_DNA"/>
</dbReference>
<dbReference type="Proteomes" id="UP000663834">
    <property type="component" value="Unassembled WGS sequence"/>
</dbReference>
<evidence type="ECO:0000313" key="5">
    <source>
        <dbReference type="EMBL" id="CAF1603808.1"/>
    </source>
</evidence>
<reference evidence="5" key="1">
    <citation type="submission" date="2021-02" db="EMBL/GenBank/DDBJ databases">
        <authorList>
            <person name="Nowell W R."/>
        </authorList>
    </citation>
    <scope>NUCLEOTIDE SEQUENCE</scope>
</reference>
<evidence type="ECO:0000313" key="6">
    <source>
        <dbReference type="EMBL" id="CAF2120753.1"/>
    </source>
</evidence>
<protein>
    <recommendedName>
        <fullName evidence="2">Protein MIX23</fullName>
    </recommendedName>
    <alternativeName>
        <fullName evidence="3">Coiled-coil domain-containing protein 58</fullName>
    </alternativeName>
</protein>
<comment type="caution">
    <text evidence="5">The sequence shown here is derived from an EMBL/GenBank/DDBJ whole genome shotgun (WGS) entry which is preliminary data.</text>
</comment>
<evidence type="ECO:0000256" key="1">
    <source>
        <dbReference type="ARBA" id="ARBA00024204"/>
    </source>
</evidence>
<dbReference type="Proteomes" id="UP000663887">
    <property type="component" value="Unassembled WGS sequence"/>
</dbReference>
<dbReference type="EMBL" id="CAJNOV010017215">
    <property type="protein sequence ID" value="CAF1603808.1"/>
    <property type="molecule type" value="Genomic_DNA"/>
</dbReference>
<evidence type="ECO:0000313" key="11">
    <source>
        <dbReference type="Proteomes" id="UP000663866"/>
    </source>
</evidence>
<dbReference type="Proteomes" id="UP000663855">
    <property type="component" value="Unassembled WGS sequence"/>
</dbReference>
<evidence type="ECO:0000256" key="2">
    <source>
        <dbReference type="ARBA" id="ARBA00024228"/>
    </source>
</evidence>
<dbReference type="Proteomes" id="UP000663842">
    <property type="component" value="Unassembled WGS sequence"/>
</dbReference>
<gene>
    <name evidence="5" type="ORF">CJN711_LOCUS35577</name>
    <name evidence="4" type="ORF">KQP761_LOCUS1380</name>
    <name evidence="9" type="ORF">OVN521_LOCUS37295</name>
    <name evidence="8" type="ORF">UXM345_LOCUS4724</name>
    <name evidence="6" type="ORF">WKI299_LOCUS24348</name>
    <name evidence="7" type="ORF">XDN619_LOCUS30808</name>
</gene>
<dbReference type="GO" id="GO:0005758">
    <property type="term" value="C:mitochondrial intermembrane space"/>
    <property type="evidence" value="ECO:0007669"/>
    <property type="project" value="InterPro"/>
</dbReference>
<dbReference type="InterPro" id="IPR019171">
    <property type="entry name" value="MIX23"/>
</dbReference>
<proteinExistence type="inferred from homology"/>
<keyword evidence="11" id="KW-1185">Reference proteome</keyword>